<dbReference type="SUPFAM" id="SSF50814">
    <property type="entry name" value="Lipocalins"/>
    <property type="match status" value="1"/>
</dbReference>
<name>A0AAE1FA48_PETCI</name>
<reference evidence="1" key="1">
    <citation type="submission" date="2023-10" db="EMBL/GenBank/DDBJ databases">
        <title>Genome assemblies of two species of porcelain crab, Petrolisthes cinctipes and Petrolisthes manimaculis (Anomura: Porcellanidae).</title>
        <authorList>
            <person name="Angst P."/>
        </authorList>
    </citation>
    <scope>NUCLEOTIDE SEQUENCE</scope>
    <source>
        <strain evidence="1">PB745_01</strain>
        <tissue evidence="1">Gill</tissue>
    </source>
</reference>
<dbReference type="InterPro" id="IPR012674">
    <property type="entry name" value="Calycin"/>
</dbReference>
<evidence type="ECO:0000313" key="1">
    <source>
        <dbReference type="EMBL" id="KAK3870132.1"/>
    </source>
</evidence>
<protein>
    <recommendedName>
        <fullName evidence="3">Lipocalin/cytosolic fatty-acid binding domain-containing protein</fullName>
    </recommendedName>
</protein>
<dbReference type="AlphaFoldDB" id="A0AAE1FA48"/>
<proteinExistence type="predicted"/>
<organism evidence="1 2">
    <name type="scientific">Petrolisthes cinctipes</name>
    <name type="common">Flat porcelain crab</name>
    <dbReference type="NCBI Taxonomy" id="88211"/>
    <lineage>
        <taxon>Eukaryota</taxon>
        <taxon>Metazoa</taxon>
        <taxon>Ecdysozoa</taxon>
        <taxon>Arthropoda</taxon>
        <taxon>Crustacea</taxon>
        <taxon>Multicrustacea</taxon>
        <taxon>Malacostraca</taxon>
        <taxon>Eumalacostraca</taxon>
        <taxon>Eucarida</taxon>
        <taxon>Decapoda</taxon>
        <taxon>Pleocyemata</taxon>
        <taxon>Anomura</taxon>
        <taxon>Galatheoidea</taxon>
        <taxon>Porcellanidae</taxon>
        <taxon>Petrolisthes</taxon>
    </lineage>
</organism>
<dbReference type="EMBL" id="JAWQEG010002713">
    <property type="protein sequence ID" value="KAK3870132.1"/>
    <property type="molecule type" value="Genomic_DNA"/>
</dbReference>
<dbReference type="Gene3D" id="2.40.128.20">
    <property type="match status" value="1"/>
</dbReference>
<dbReference type="Proteomes" id="UP001286313">
    <property type="component" value="Unassembled WGS sequence"/>
</dbReference>
<comment type="caution">
    <text evidence="1">The sequence shown here is derived from an EMBL/GenBank/DDBJ whole genome shotgun (WGS) entry which is preliminary data.</text>
</comment>
<gene>
    <name evidence="1" type="ORF">Pcinc_024611</name>
</gene>
<keyword evidence="2" id="KW-1185">Reference proteome</keyword>
<sequence length="102" mass="11100">MVKLLPCPNLTLMTNFITDKYLGSWYEVQAQETVFQRIKSCQMGTYVMEGPDAIRVDATGFGSDGSPTSTTSVLKIVDASNPAHMVTDFVPGVSPPLRHPGH</sequence>
<evidence type="ECO:0000313" key="2">
    <source>
        <dbReference type="Proteomes" id="UP001286313"/>
    </source>
</evidence>
<evidence type="ECO:0008006" key="3">
    <source>
        <dbReference type="Google" id="ProtNLM"/>
    </source>
</evidence>
<accession>A0AAE1FA48</accession>